<feature type="region of interest" description="Disordered" evidence="1">
    <location>
        <begin position="95"/>
        <end position="180"/>
    </location>
</feature>
<protein>
    <submittedName>
        <fullName evidence="2">Uncharacterized protein</fullName>
    </submittedName>
</protein>
<feature type="region of interest" description="Disordered" evidence="1">
    <location>
        <begin position="192"/>
        <end position="218"/>
    </location>
</feature>
<dbReference type="EMBL" id="HBGF01028741">
    <property type="protein sequence ID" value="CAD9124337.1"/>
    <property type="molecule type" value="Transcribed_RNA"/>
</dbReference>
<proteinExistence type="predicted"/>
<sequence>MPETQHGKADTAVVTPCPTDGLDQVAYFRQARVAPLLNNMVRQLLLELPTTDADIYDCLIRYLSVLEDELARGTKLGQLKRTALAELPKRRKLYVPPADAPADESADASRGADAEQKNPQVMPEVAGEKHDAADRAPPPSTGPDASDNAKPSTGPLDRDAAATRIQALARGRRGRSAARDAVARRALADLVSEEEAARQELECEWEEDTPAFPDGSTA</sequence>
<name>A0A7S1Q942_NEODS</name>
<accession>A0A7S1Q942</accession>
<dbReference type="AlphaFoldDB" id="A0A7S1Q942"/>
<evidence type="ECO:0000256" key="1">
    <source>
        <dbReference type="SAM" id="MobiDB-lite"/>
    </source>
</evidence>
<organism evidence="2">
    <name type="scientific">Neobodo designis</name>
    <name type="common">Flagellated protozoan</name>
    <name type="synonym">Bodo designis</name>
    <dbReference type="NCBI Taxonomy" id="312471"/>
    <lineage>
        <taxon>Eukaryota</taxon>
        <taxon>Discoba</taxon>
        <taxon>Euglenozoa</taxon>
        <taxon>Kinetoplastea</taxon>
        <taxon>Metakinetoplastina</taxon>
        <taxon>Neobodonida</taxon>
        <taxon>Neobodo</taxon>
    </lineage>
</organism>
<gene>
    <name evidence="2" type="ORF">NDES1114_LOCUS19035</name>
</gene>
<dbReference type="PROSITE" id="PS50096">
    <property type="entry name" value="IQ"/>
    <property type="match status" value="1"/>
</dbReference>
<evidence type="ECO:0000313" key="2">
    <source>
        <dbReference type="EMBL" id="CAD9124337.1"/>
    </source>
</evidence>
<reference evidence="2" key="1">
    <citation type="submission" date="2021-01" db="EMBL/GenBank/DDBJ databases">
        <authorList>
            <person name="Corre E."/>
            <person name="Pelletier E."/>
            <person name="Niang G."/>
            <person name="Scheremetjew M."/>
            <person name="Finn R."/>
            <person name="Kale V."/>
            <person name="Holt S."/>
            <person name="Cochrane G."/>
            <person name="Meng A."/>
            <person name="Brown T."/>
            <person name="Cohen L."/>
        </authorList>
    </citation>
    <scope>NUCLEOTIDE SEQUENCE</scope>
    <source>
        <strain evidence="2">CCAP 1951/1</strain>
    </source>
</reference>